<proteinExistence type="predicted"/>
<name>A0ACA9MXE5_9GLOM</name>
<feature type="non-terminal residue" evidence="1">
    <location>
        <position position="45"/>
    </location>
</feature>
<sequence>MPKIKSRRRSRNNIKNDDKQLSIPKLDYDSFRIILWFYLPPEITL</sequence>
<dbReference type="Proteomes" id="UP000789860">
    <property type="component" value="Unassembled WGS sequence"/>
</dbReference>
<organism evidence="1 2">
    <name type="scientific">Scutellospora calospora</name>
    <dbReference type="NCBI Taxonomy" id="85575"/>
    <lineage>
        <taxon>Eukaryota</taxon>
        <taxon>Fungi</taxon>
        <taxon>Fungi incertae sedis</taxon>
        <taxon>Mucoromycota</taxon>
        <taxon>Glomeromycotina</taxon>
        <taxon>Glomeromycetes</taxon>
        <taxon>Diversisporales</taxon>
        <taxon>Gigasporaceae</taxon>
        <taxon>Scutellospora</taxon>
    </lineage>
</organism>
<gene>
    <name evidence="1" type="ORF">SCALOS_LOCUS7576</name>
</gene>
<dbReference type="EMBL" id="CAJVPM010017223">
    <property type="protein sequence ID" value="CAG8618784.1"/>
    <property type="molecule type" value="Genomic_DNA"/>
</dbReference>
<protein>
    <submittedName>
        <fullName evidence="1">2032_t:CDS:1</fullName>
    </submittedName>
</protein>
<comment type="caution">
    <text evidence="1">The sequence shown here is derived from an EMBL/GenBank/DDBJ whole genome shotgun (WGS) entry which is preliminary data.</text>
</comment>
<reference evidence="1" key="1">
    <citation type="submission" date="2021-06" db="EMBL/GenBank/DDBJ databases">
        <authorList>
            <person name="Kallberg Y."/>
            <person name="Tangrot J."/>
            <person name="Rosling A."/>
        </authorList>
    </citation>
    <scope>NUCLEOTIDE SEQUENCE</scope>
    <source>
        <strain evidence="1">AU212A</strain>
    </source>
</reference>
<evidence type="ECO:0000313" key="1">
    <source>
        <dbReference type="EMBL" id="CAG8618784.1"/>
    </source>
</evidence>
<keyword evidence="2" id="KW-1185">Reference proteome</keyword>
<evidence type="ECO:0000313" key="2">
    <source>
        <dbReference type="Proteomes" id="UP000789860"/>
    </source>
</evidence>
<accession>A0ACA9MXE5</accession>